<dbReference type="EMBL" id="BOOW01000008">
    <property type="protein sequence ID" value="GII91099.1"/>
    <property type="molecule type" value="Genomic_DNA"/>
</dbReference>
<organism evidence="5 6">
    <name type="scientific">Sinosporangium siamense</name>
    <dbReference type="NCBI Taxonomy" id="1367973"/>
    <lineage>
        <taxon>Bacteria</taxon>
        <taxon>Bacillati</taxon>
        <taxon>Actinomycetota</taxon>
        <taxon>Actinomycetes</taxon>
        <taxon>Streptosporangiales</taxon>
        <taxon>Streptosporangiaceae</taxon>
        <taxon>Sinosporangium</taxon>
    </lineage>
</organism>
<sequence length="1363" mass="143748">MIPKPDDRVRRVLWLVLCSAGLSALALLTHPGHLLNDTKLDLATTPAGFLGRALDLWDVNQFGQLQNQASGYLFPMGPFFYLGDLAGLDGWVVQRLWMALLLVAAFLGAERLASALGVGTPATRVVAGLAYALAPRALSLVGVLSSEFAPAAMLPWIVLPLVLAASGGNRVICAARSAFAVALCGGVNGAATVAVLLPPAIYLLTRARTVPRFRLMAWWAFFVGLATLWWTVPLVMFARYGFSFLEYTESAAAITPTTSLTNVLRGSADWVSWLSGATGPAQPVGHALATTPALVVVTGLVAALGLTGLLLRGLPERRFLALTALLGVIVMSAGHISVLEPPFAGAVRDLLDGALAPLRNLRKFDPAIRLPLVLGLAHLLSGLRLPRAQAIATGVALGSLGVTALPAAALGLAGTGVFREVPPYWKEATRWLNERTDHHVVMSVPGSRFGEYTWGRPMDEPMQQLSTVRWAQRQVAAAGSVGLVRLLDAIDTRLTEGRGSPGLSAVFARMGVRYLLVRNDLDRGELAGAWPARIHHALSETPGVRKVAEFGPGVGGSWAVDDAAAGLDPPYPALEVFEVEGAAEPVRLTAQSDLLRVYGGPEALLDLADHNLLAGRPVVLNGDSSAGAAENRHVVTDSLRKRQRQFGELRRSMSPTLAAAERPPPLGAVDDFMEDSWLPYRTVAEYRGVASVTASSSAADPDAIPGLHGMGYLPYAAFDGDLRTAWRTGGWEGAVGQWIEIDFGRPVDPGDITAVFVPDKALGPAPIRVAVETERAAIEQDVKITTDPQTLRTAPGRTNWLRLRVVKVAYDPVVTFGTGVAVSEISIAGVPAVRTYTSPEVPARGERAHLLTRASGDQRGCVLGPVRWLCHPSFATPGEEGFTFDRTFTSATAGKGELSGFAVLRDPAFIARYTEVAEYPQVSGSGSASAEPVGGPRSAFDGDGTTTWISAEGDAQPVLSVRWKKARKVDRFTVERPPSASSAASVFVTGRDGQVRGGVVGEDGTVRFKSMRTDRLTIRFTPFETPVQITELTVPGVKPLPQVAATPFHLKCGLGPTFTVNGASVTTEATGTFGDVLYGRPLRYTSCDKAEITQGANRLHVAPLDPFRVDSALVGGTATAARPVEGRADVTFFGTSERSVAVNAPQASYLSVDENFNAGWEATIDGRTLTPLRLDGWRQAWAVPAGTSGTVTLTYTPSTRFKVVIVAGAAAFVPVVFFALLPLLGRRGATAESAARGTPRRAVVLAVACAAGFWTAGAAGALLAPALIAAVPRAPRSVRRLLPFAPGALLLAGVGVFAFALLRGGSGEIVADLVPTLLALPAVVALIAVAAGLRFPVRDRPAPPPEPARRPLDPVVAGGGHRD</sequence>
<dbReference type="InterPro" id="IPR021798">
    <property type="entry name" value="AftD_N"/>
</dbReference>
<feature type="transmembrane region" description="Helical" evidence="2">
    <location>
        <begin position="293"/>
        <end position="312"/>
    </location>
</feature>
<dbReference type="Pfam" id="PF11847">
    <property type="entry name" value="GT-C_AftD"/>
    <property type="match status" value="1"/>
</dbReference>
<feature type="transmembrane region" description="Helical" evidence="2">
    <location>
        <begin position="96"/>
        <end position="116"/>
    </location>
</feature>
<feature type="transmembrane region" description="Helical" evidence="2">
    <location>
        <begin position="1281"/>
        <end position="1302"/>
    </location>
</feature>
<feature type="transmembrane region" description="Helical" evidence="2">
    <location>
        <begin position="1201"/>
        <end position="1221"/>
    </location>
</feature>
<dbReference type="Gene3D" id="2.60.120.260">
    <property type="entry name" value="Galactose-binding domain-like"/>
    <property type="match status" value="2"/>
</dbReference>
<dbReference type="InterPro" id="IPR056997">
    <property type="entry name" value="CBM_AftD"/>
</dbReference>
<keyword evidence="2" id="KW-0472">Membrane</keyword>
<feature type="compositionally biased region" description="Basic and acidic residues" evidence="1">
    <location>
        <begin position="1340"/>
        <end position="1352"/>
    </location>
</feature>
<evidence type="ECO:0000313" key="5">
    <source>
        <dbReference type="EMBL" id="GII91099.1"/>
    </source>
</evidence>
<dbReference type="Pfam" id="PF24607">
    <property type="entry name" value="CBM_AftD"/>
    <property type="match status" value="1"/>
</dbReference>
<dbReference type="InterPro" id="IPR008979">
    <property type="entry name" value="Galactose-bd-like_sf"/>
</dbReference>
<feature type="transmembrane region" description="Helical" evidence="2">
    <location>
        <begin position="216"/>
        <end position="238"/>
    </location>
</feature>
<feature type="transmembrane region" description="Helical" evidence="2">
    <location>
        <begin position="367"/>
        <end position="383"/>
    </location>
</feature>
<keyword evidence="2" id="KW-1133">Transmembrane helix</keyword>
<feature type="region of interest" description="Disordered" evidence="1">
    <location>
        <begin position="1340"/>
        <end position="1363"/>
    </location>
</feature>
<comment type="caution">
    <text evidence="5">The sequence shown here is derived from an EMBL/GenBank/DDBJ whole genome shotgun (WGS) entry which is preliminary data.</text>
</comment>
<name>A0A919VAG7_9ACTN</name>
<evidence type="ECO:0000313" key="6">
    <source>
        <dbReference type="Proteomes" id="UP000606172"/>
    </source>
</evidence>
<evidence type="ECO:0000259" key="4">
    <source>
        <dbReference type="Pfam" id="PF24607"/>
    </source>
</evidence>
<dbReference type="Proteomes" id="UP000606172">
    <property type="component" value="Unassembled WGS sequence"/>
</dbReference>
<evidence type="ECO:0000256" key="2">
    <source>
        <dbReference type="SAM" id="Phobius"/>
    </source>
</evidence>
<feature type="transmembrane region" description="Helical" evidence="2">
    <location>
        <begin position="137"/>
        <end position="158"/>
    </location>
</feature>
<keyword evidence="6" id="KW-1185">Reference proteome</keyword>
<dbReference type="SUPFAM" id="SSF49785">
    <property type="entry name" value="Galactose-binding domain-like"/>
    <property type="match status" value="2"/>
</dbReference>
<reference evidence="5" key="1">
    <citation type="submission" date="2021-01" db="EMBL/GenBank/DDBJ databases">
        <title>Whole genome shotgun sequence of Sinosporangium siamense NBRC 109515.</title>
        <authorList>
            <person name="Komaki H."/>
            <person name="Tamura T."/>
        </authorList>
    </citation>
    <scope>NUCLEOTIDE SEQUENCE</scope>
    <source>
        <strain evidence="5">NBRC 109515</strain>
    </source>
</reference>
<evidence type="ECO:0000259" key="3">
    <source>
        <dbReference type="Pfam" id="PF11847"/>
    </source>
</evidence>
<feature type="transmembrane region" description="Helical" evidence="2">
    <location>
        <begin position="1314"/>
        <end position="1335"/>
    </location>
</feature>
<evidence type="ECO:0000256" key="1">
    <source>
        <dbReference type="SAM" id="MobiDB-lite"/>
    </source>
</evidence>
<feature type="transmembrane region" description="Helical" evidence="2">
    <location>
        <begin position="390"/>
        <end position="413"/>
    </location>
</feature>
<dbReference type="GO" id="GO:0016740">
    <property type="term" value="F:transferase activity"/>
    <property type="evidence" value="ECO:0007669"/>
    <property type="project" value="InterPro"/>
</dbReference>
<keyword evidence="2" id="KW-0812">Transmembrane</keyword>
<proteinExistence type="predicted"/>
<feature type="domain" description="Arabinofuranosyltransferase D third carbohydrate binding module" evidence="4">
    <location>
        <begin position="927"/>
        <end position="1034"/>
    </location>
</feature>
<gene>
    <name evidence="5" type="ORF">Ssi02_13300</name>
</gene>
<accession>A0A919VAG7</accession>
<protein>
    <submittedName>
        <fullName evidence="5">Coagulation factor 5/8 type</fullName>
    </submittedName>
</protein>
<feature type="transmembrane region" description="Helical" evidence="2">
    <location>
        <begin position="12"/>
        <end position="30"/>
    </location>
</feature>
<feature type="domain" description="Alpha-(1-&gt;3)-arabinofuranosyltransferase N-terminal GT-C" evidence="3">
    <location>
        <begin position="23"/>
        <end position="662"/>
    </location>
</feature>
<feature type="transmembrane region" description="Helical" evidence="2">
    <location>
        <begin position="1242"/>
        <end position="1269"/>
    </location>
</feature>
<feature type="transmembrane region" description="Helical" evidence="2">
    <location>
        <begin position="319"/>
        <end position="338"/>
    </location>
</feature>
<feature type="transmembrane region" description="Helical" evidence="2">
    <location>
        <begin position="178"/>
        <end position="204"/>
    </location>
</feature>